<dbReference type="EMBL" id="SJOI01000001">
    <property type="protein sequence ID" value="TCL03316.1"/>
    <property type="molecule type" value="Genomic_DNA"/>
</dbReference>
<organism evidence="8 9">
    <name type="scientific">Sodalis ligni</name>
    <dbReference type="NCBI Taxonomy" id="2697027"/>
    <lineage>
        <taxon>Bacteria</taxon>
        <taxon>Pseudomonadati</taxon>
        <taxon>Pseudomonadota</taxon>
        <taxon>Gammaproteobacteria</taxon>
        <taxon>Enterobacterales</taxon>
        <taxon>Bruguierivoracaceae</taxon>
        <taxon>Sodalis</taxon>
    </lineage>
</organism>
<evidence type="ECO:0000256" key="2">
    <source>
        <dbReference type="ARBA" id="ARBA00023125"/>
    </source>
</evidence>
<evidence type="ECO:0000259" key="6">
    <source>
        <dbReference type="PROSITE" id="PS51077"/>
    </source>
</evidence>
<dbReference type="Gene3D" id="3.30.450.40">
    <property type="match status" value="1"/>
</dbReference>
<evidence type="ECO:0000259" key="7">
    <source>
        <dbReference type="PROSITE" id="PS51078"/>
    </source>
</evidence>
<feature type="domain" description="IclR-ED" evidence="7">
    <location>
        <begin position="67"/>
        <end position="248"/>
    </location>
</feature>
<protein>
    <recommendedName>
        <fullName evidence="4">HTH-type transcriptional repressor AllR</fullName>
    </recommendedName>
    <alternativeName>
        <fullName evidence="5">Negative regulator of allantoin and glyoxylate utilization operons</fullName>
    </alternativeName>
</protein>
<proteinExistence type="predicted"/>
<dbReference type="Gene3D" id="1.10.10.10">
    <property type="entry name" value="Winged helix-like DNA-binding domain superfamily/Winged helix DNA-binding domain"/>
    <property type="match status" value="1"/>
</dbReference>
<dbReference type="Pfam" id="PF09339">
    <property type="entry name" value="HTH_IclR"/>
    <property type="match status" value="1"/>
</dbReference>
<dbReference type="InterPro" id="IPR050707">
    <property type="entry name" value="HTH_MetabolicPath_Reg"/>
</dbReference>
<dbReference type="InterPro" id="IPR036388">
    <property type="entry name" value="WH-like_DNA-bd_sf"/>
</dbReference>
<evidence type="ECO:0000256" key="5">
    <source>
        <dbReference type="ARBA" id="ARBA00042627"/>
    </source>
</evidence>
<sequence length="255" mass="28970">MKTLHKPTERVLLILETLSNDDGMTLSGLSLKTEISKSTIFPILKSLLHRKYISYDEKSGKYTLGISCAVLASSTFEKEYWLKMINAEMRKIVADCNEVCQMGVLDDSHVLYIDKVQSDQTVQLMSKIGTRLPAIHSALGKALLYQYSDKQIMELYPDGFKPLTAHSVGQLDYLRRQLNDVALKGYAVDDREINEDTVCFAVPLKQRDKILAAISVSMPYFRATEEKSKHIIELLINARAKIEHNLNNLHDINNY</sequence>
<dbReference type="GO" id="GO:0045892">
    <property type="term" value="P:negative regulation of DNA-templated transcription"/>
    <property type="evidence" value="ECO:0007669"/>
    <property type="project" value="TreeGrafter"/>
</dbReference>
<dbReference type="Proteomes" id="UP000294555">
    <property type="component" value="Unassembled WGS sequence"/>
</dbReference>
<keyword evidence="3" id="KW-0804">Transcription</keyword>
<accession>A0A4R1NF69</accession>
<evidence type="ECO:0000256" key="4">
    <source>
        <dbReference type="ARBA" id="ARBA00040379"/>
    </source>
</evidence>
<keyword evidence="2" id="KW-0238">DNA-binding</keyword>
<reference evidence="8 9" key="1">
    <citation type="submission" date="2019-02" db="EMBL/GenBank/DDBJ databases">
        <title>Investigation of anaerobic lignin degradation for improved lignocellulosic biofuels.</title>
        <authorList>
            <person name="Deangelis K."/>
        </authorList>
    </citation>
    <scope>NUCLEOTIDE SEQUENCE [LARGE SCALE GENOMIC DNA]</scope>
    <source>
        <strain evidence="8 9">159R</strain>
    </source>
</reference>
<dbReference type="Pfam" id="PF01614">
    <property type="entry name" value="IclR_C"/>
    <property type="match status" value="1"/>
</dbReference>
<evidence type="ECO:0000313" key="8">
    <source>
        <dbReference type="EMBL" id="TCL03316.1"/>
    </source>
</evidence>
<dbReference type="InterPro" id="IPR014757">
    <property type="entry name" value="Tscrpt_reg_IclR_C"/>
</dbReference>
<feature type="domain" description="HTH iclR-type" evidence="6">
    <location>
        <begin position="5"/>
        <end position="66"/>
    </location>
</feature>
<dbReference type="InterPro" id="IPR036390">
    <property type="entry name" value="WH_DNA-bd_sf"/>
</dbReference>
<dbReference type="GO" id="GO:0003700">
    <property type="term" value="F:DNA-binding transcription factor activity"/>
    <property type="evidence" value="ECO:0007669"/>
    <property type="project" value="TreeGrafter"/>
</dbReference>
<dbReference type="PROSITE" id="PS51078">
    <property type="entry name" value="ICLR_ED"/>
    <property type="match status" value="1"/>
</dbReference>
<keyword evidence="1" id="KW-0805">Transcription regulation</keyword>
<evidence type="ECO:0000256" key="3">
    <source>
        <dbReference type="ARBA" id="ARBA00023163"/>
    </source>
</evidence>
<dbReference type="InterPro" id="IPR005471">
    <property type="entry name" value="Tscrpt_reg_IclR_N"/>
</dbReference>
<name>A0A4R1NF69_9GAMM</name>
<evidence type="ECO:0000313" key="9">
    <source>
        <dbReference type="Proteomes" id="UP000294555"/>
    </source>
</evidence>
<dbReference type="InterPro" id="IPR029016">
    <property type="entry name" value="GAF-like_dom_sf"/>
</dbReference>
<keyword evidence="9" id="KW-1185">Reference proteome</keyword>
<dbReference type="PROSITE" id="PS51077">
    <property type="entry name" value="HTH_ICLR"/>
    <property type="match status" value="1"/>
</dbReference>
<dbReference type="GO" id="GO:0003677">
    <property type="term" value="F:DNA binding"/>
    <property type="evidence" value="ECO:0007669"/>
    <property type="project" value="UniProtKB-KW"/>
</dbReference>
<evidence type="ECO:0000256" key="1">
    <source>
        <dbReference type="ARBA" id="ARBA00023015"/>
    </source>
</evidence>
<dbReference type="SUPFAM" id="SSF46785">
    <property type="entry name" value="Winged helix' DNA-binding domain"/>
    <property type="match status" value="1"/>
</dbReference>
<dbReference type="RefSeq" id="WP_132922198.1">
    <property type="nucleotide sequence ID" value="NZ_SJOI01000001.1"/>
</dbReference>
<dbReference type="PANTHER" id="PTHR30136:SF24">
    <property type="entry name" value="HTH-TYPE TRANSCRIPTIONAL REPRESSOR ALLR"/>
    <property type="match status" value="1"/>
</dbReference>
<dbReference type="AlphaFoldDB" id="A0A4R1NF69"/>
<dbReference type="SUPFAM" id="SSF55781">
    <property type="entry name" value="GAF domain-like"/>
    <property type="match status" value="1"/>
</dbReference>
<gene>
    <name evidence="8" type="ORF">EZJ58_1378</name>
</gene>
<comment type="caution">
    <text evidence="8">The sequence shown here is derived from an EMBL/GenBank/DDBJ whole genome shotgun (WGS) entry which is preliminary data.</text>
</comment>
<dbReference type="PANTHER" id="PTHR30136">
    <property type="entry name" value="HELIX-TURN-HELIX TRANSCRIPTIONAL REGULATOR, ICLR FAMILY"/>
    <property type="match status" value="1"/>
</dbReference>
<dbReference type="OrthoDB" id="9807558at2"/>